<feature type="non-terminal residue" evidence="2">
    <location>
        <position position="41"/>
    </location>
</feature>
<evidence type="ECO:0000256" key="1">
    <source>
        <dbReference type="SAM" id="Phobius"/>
    </source>
</evidence>
<accession>A0A4V2DW98</accession>
<evidence type="ECO:0000313" key="2">
    <source>
        <dbReference type="EMBL" id="RZI00697.1"/>
    </source>
</evidence>
<dbReference type="EMBL" id="RQTE01000237">
    <property type="protein sequence ID" value="RZI00697.1"/>
    <property type="molecule type" value="Genomic_DNA"/>
</dbReference>
<keyword evidence="1" id="KW-1133">Transmembrane helix</keyword>
<feature type="transmembrane region" description="Helical" evidence="1">
    <location>
        <begin position="9"/>
        <end position="27"/>
    </location>
</feature>
<keyword evidence="1" id="KW-0472">Membrane</keyword>
<dbReference type="AlphaFoldDB" id="A0A4V2DW98"/>
<keyword evidence="1" id="KW-0812">Transmembrane</keyword>
<protein>
    <submittedName>
        <fullName evidence="2">ABC transporter permease</fullName>
    </submittedName>
</protein>
<reference evidence="2 3" key="1">
    <citation type="submission" date="2018-11" db="EMBL/GenBank/DDBJ databases">
        <title>Genomic profiling of Staphylococcus species from a Poultry farm system in KwaZulu-Natal, South Africa.</title>
        <authorList>
            <person name="Amoako D.G."/>
            <person name="Somboro A.M."/>
            <person name="Abia A.L.K."/>
            <person name="Bester L.A."/>
            <person name="Essack S.Y."/>
        </authorList>
    </citation>
    <scope>NUCLEOTIDE SEQUENCE [LARGE SCALE GENOMIC DNA]</scope>
    <source>
        <strain evidence="2 3">SA11</strain>
    </source>
</reference>
<dbReference type="Proteomes" id="UP000293854">
    <property type="component" value="Unassembled WGS sequence"/>
</dbReference>
<sequence>MFRYILKRFGYMLISLFIIMTITFFLMKLMPGSPFNDAKLS</sequence>
<name>A0A4V2DW98_9STAP</name>
<proteinExistence type="predicted"/>
<gene>
    <name evidence="2" type="ORF">EIG99_10790</name>
</gene>
<organism evidence="2 3">
    <name type="scientific">Staphylococcus condimenti</name>
    <dbReference type="NCBI Taxonomy" id="70255"/>
    <lineage>
        <taxon>Bacteria</taxon>
        <taxon>Bacillati</taxon>
        <taxon>Bacillota</taxon>
        <taxon>Bacilli</taxon>
        <taxon>Bacillales</taxon>
        <taxon>Staphylococcaceae</taxon>
        <taxon>Staphylococcus</taxon>
    </lineage>
</organism>
<comment type="caution">
    <text evidence="2">The sequence shown here is derived from an EMBL/GenBank/DDBJ whole genome shotgun (WGS) entry which is preliminary data.</text>
</comment>
<evidence type="ECO:0000313" key="3">
    <source>
        <dbReference type="Proteomes" id="UP000293854"/>
    </source>
</evidence>